<name>A0A0F9A269_9ZZZZ</name>
<protein>
    <recommendedName>
        <fullName evidence="6">3-hydroxyacyl-CoA dehydrogenase C-terminal domain-containing protein</fullName>
    </recommendedName>
</protein>
<dbReference type="GO" id="GO:0003857">
    <property type="term" value="F:(3S)-3-hydroxyacyl-CoA dehydrogenase (NAD+) activity"/>
    <property type="evidence" value="ECO:0007669"/>
    <property type="project" value="TreeGrafter"/>
</dbReference>
<dbReference type="SUPFAM" id="SSF52096">
    <property type="entry name" value="ClpP/crotonase"/>
    <property type="match status" value="1"/>
</dbReference>
<evidence type="ECO:0000256" key="2">
    <source>
        <dbReference type="ARBA" id="ARBA00023239"/>
    </source>
</evidence>
<evidence type="ECO:0000256" key="3">
    <source>
        <dbReference type="ARBA" id="ARBA00023268"/>
    </source>
</evidence>
<dbReference type="AlphaFoldDB" id="A0A0F9A269"/>
<proteinExistence type="predicted"/>
<dbReference type="EMBL" id="LAZR01048324">
    <property type="protein sequence ID" value="KKK92195.1"/>
    <property type="molecule type" value="Genomic_DNA"/>
</dbReference>
<keyword evidence="4" id="KW-1133">Transmembrane helix</keyword>
<organism evidence="5">
    <name type="scientific">marine sediment metagenome</name>
    <dbReference type="NCBI Taxonomy" id="412755"/>
    <lineage>
        <taxon>unclassified sequences</taxon>
        <taxon>metagenomes</taxon>
        <taxon>ecological metagenomes</taxon>
    </lineage>
</organism>
<keyword evidence="4" id="KW-0812">Transmembrane</keyword>
<dbReference type="CDD" id="cd06558">
    <property type="entry name" value="crotonase-like"/>
    <property type="match status" value="1"/>
</dbReference>
<dbReference type="GO" id="GO:0016853">
    <property type="term" value="F:isomerase activity"/>
    <property type="evidence" value="ECO:0007669"/>
    <property type="project" value="UniProtKB-KW"/>
</dbReference>
<dbReference type="GO" id="GO:0016829">
    <property type="term" value="F:lyase activity"/>
    <property type="evidence" value="ECO:0007669"/>
    <property type="project" value="UniProtKB-KW"/>
</dbReference>
<dbReference type="PANTHER" id="PTHR23309">
    <property type="entry name" value="3-HYDROXYACYL-COA DEHYROGENASE"/>
    <property type="match status" value="1"/>
</dbReference>
<sequence>MDLPDYRIVSKVAVITLDRPPGNAVTAAMAAGLSAQLRRAAEDPLVGSIVLTGAGAAFSAGIDLAVMSDDGSCDDAAELARRIETSSKPVVAAINGAASGPGLEIALAAHGRVAAPHAMLGLPQIGFGLPPGAGATQRLPRLLGSGPALDLMMSGRAVQARAAPPGLIDALAEGDVVETGIGLARALAKGRIPVPDISETARGLSDPQRFVADVAMARQRNSPIPAQGRIVDCVEAALLLPFEAGLAMERAAWLDCRDSDESRALRRLARSEAEAGRFEAGYGVTSSAPGSVGIVGGTIAAAVLVTAGLMVGQLSLSAVVFVALGLVITTQVAS</sequence>
<dbReference type="InterPro" id="IPR001753">
    <property type="entry name" value="Enoyl-CoA_hydra/iso"/>
</dbReference>
<feature type="transmembrane region" description="Helical" evidence="4">
    <location>
        <begin position="299"/>
        <end position="328"/>
    </location>
</feature>
<reference evidence="5" key="1">
    <citation type="journal article" date="2015" name="Nature">
        <title>Complex archaea that bridge the gap between prokaryotes and eukaryotes.</title>
        <authorList>
            <person name="Spang A."/>
            <person name="Saw J.H."/>
            <person name="Jorgensen S.L."/>
            <person name="Zaremba-Niedzwiedzka K."/>
            <person name="Martijn J."/>
            <person name="Lind A.E."/>
            <person name="van Eijk R."/>
            <person name="Schleper C."/>
            <person name="Guy L."/>
            <person name="Ettema T.J."/>
        </authorList>
    </citation>
    <scope>NUCLEOTIDE SEQUENCE</scope>
</reference>
<keyword evidence="3" id="KW-0511">Multifunctional enzyme</keyword>
<dbReference type="PANTHER" id="PTHR23309:SF49">
    <property type="entry name" value="PEROXISOMAL BIFUNCTIONAL ENZYME"/>
    <property type="match status" value="1"/>
</dbReference>
<evidence type="ECO:0000313" key="5">
    <source>
        <dbReference type="EMBL" id="KKK92195.1"/>
    </source>
</evidence>
<dbReference type="InterPro" id="IPR029045">
    <property type="entry name" value="ClpP/crotonase-like_dom_sf"/>
</dbReference>
<dbReference type="Gene3D" id="3.90.226.10">
    <property type="entry name" value="2-enoyl-CoA Hydratase, Chain A, domain 1"/>
    <property type="match status" value="1"/>
</dbReference>
<feature type="non-terminal residue" evidence="5">
    <location>
        <position position="334"/>
    </location>
</feature>
<dbReference type="Pfam" id="PF00378">
    <property type="entry name" value="ECH_1"/>
    <property type="match status" value="1"/>
</dbReference>
<dbReference type="GO" id="GO:0005777">
    <property type="term" value="C:peroxisome"/>
    <property type="evidence" value="ECO:0007669"/>
    <property type="project" value="TreeGrafter"/>
</dbReference>
<evidence type="ECO:0008006" key="6">
    <source>
        <dbReference type="Google" id="ProtNLM"/>
    </source>
</evidence>
<comment type="caution">
    <text evidence="5">The sequence shown here is derived from an EMBL/GenBank/DDBJ whole genome shotgun (WGS) entry which is preliminary data.</text>
</comment>
<keyword evidence="2" id="KW-0456">Lyase</keyword>
<evidence type="ECO:0000256" key="4">
    <source>
        <dbReference type="SAM" id="Phobius"/>
    </source>
</evidence>
<dbReference type="GO" id="GO:0006635">
    <property type="term" value="P:fatty acid beta-oxidation"/>
    <property type="evidence" value="ECO:0007669"/>
    <property type="project" value="TreeGrafter"/>
</dbReference>
<keyword evidence="4" id="KW-0472">Membrane</keyword>
<accession>A0A0F9A269</accession>
<evidence type="ECO:0000256" key="1">
    <source>
        <dbReference type="ARBA" id="ARBA00023235"/>
    </source>
</evidence>
<keyword evidence="1" id="KW-0413">Isomerase</keyword>
<gene>
    <name evidence="5" type="ORF">LCGC14_2705350</name>
</gene>